<gene>
    <name evidence="1" type="ORF">MUN80_13825</name>
</gene>
<protein>
    <submittedName>
        <fullName evidence="1">DUF4269 domain-containing protein</fullName>
    </submittedName>
</protein>
<proteinExistence type="predicted"/>
<name>A0ABY4F445_9BACT</name>
<accession>A0ABY4F445</accession>
<organism evidence="1 2">
    <name type="scientific">Hymenobacter cellulosivorans</name>
    <dbReference type="NCBI Taxonomy" id="2932249"/>
    <lineage>
        <taxon>Bacteria</taxon>
        <taxon>Pseudomonadati</taxon>
        <taxon>Bacteroidota</taxon>
        <taxon>Cytophagia</taxon>
        <taxon>Cytophagales</taxon>
        <taxon>Hymenobacteraceae</taxon>
        <taxon>Hymenobacter</taxon>
    </lineage>
</organism>
<reference evidence="1 2" key="1">
    <citation type="submission" date="2022-04" db="EMBL/GenBank/DDBJ databases">
        <title>Hymenobacter sp. isolated from the air.</title>
        <authorList>
            <person name="Won M."/>
            <person name="Lee C.-M."/>
            <person name="Woen H.-Y."/>
            <person name="Kwon S.-W."/>
        </authorList>
    </citation>
    <scope>NUCLEOTIDE SEQUENCE [LARGE SCALE GENOMIC DNA]</scope>
    <source>
        <strain evidence="2">5116 S-27</strain>
    </source>
</reference>
<sequence>MAQPKPGAGTPYMLLGSTPDWKNPQYLLAGNSRQQRAYVVLQELGIWSVLNEFDPVLAGTVPLAIDLPDSDLDIICEVRPEAQGQFRALLEQHYGRLPEYALRQHLVGGQESIVCGFRAAGVAVEVFGQNLPTARQNAVRHLVIEHAILAAGGEAWRVAVKQLKQQGIKTEPAFAQLLGLTGNPYEALLEVESWSAAALRERLMRCSLLPNE</sequence>
<dbReference type="Pfam" id="PF14091">
    <property type="entry name" value="DUF4269"/>
    <property type="match status" value="1"/>
</dbReference>
<dbReference type="RefSeq" id="WP_244713777.1">
    <property type="nucleotide sequence ID" value="NZ_CP095049.1"/>
</dbReference>
<dbReference type="Proteomes" id="UP000831785">
    <property type="component" value="Chromosome"/>
</dbReference>
<dbReference type="EMBL" id="CP095049">
    <property type="protein sequence ID" value="UOQ50837.1"/>
    <property type="molecule type" value="Genomic_DNA"/>
</dbReference>
<keyword evidence="2" id="KW-1185">Reference proteome</keyword>
<evidence type="ECO:0000313" key="2">
    <source>
        <dbReference type="Proteomes" id="UP000831785"/>
    </source>
</evidence>
<dbReference type="InterPro" id="IPR025365">
    <property type="entry name" value="DUF4269"/>
</dbReference>
<evidence type="ECO:0000313" key="1">
    <source>
        <dbReference type="EMBL" id="UOQ50837.1"/>
    </source>
</evidence>